<sequence>MLFDTSLHPKTTVFSIPLKAIHREKNLGKQEQGGAQEFAPFLKHQSVPPVKNPHLLSSLNLPPTEHTNNKKFESAIFVDPAKANAKVAARPKMSNKSKKDAWEVCSTQASVKDEELMNRLTGREDDSSRSQGLLDLV</sequence>
<accession>A0A4V6I767</accession>
<comment type="caution">
    <text evidence="2">The sequence shown here is derived from an EMBL/GenBank/DDBJ whole genome shotgun (WGS) entry which is preliminary data.</text>
</comment>
<feature type="compositionally biased region" description="Basic and acidic residues" evidence="1">
    <location>
        <begin position="116"/>
        <end position="128"/>
    </location>
</feature>
<evidence type="ECO:0000256" key="1">
    <source>
        <dbReference type="SAM" id="MobiDB-lite"/>
    </source>
</evidence>
<gene>
    <name evidence="2" type="ORF">L596_000696</name>
</gene>
<feature type="region of interest" description="Disordered" evidence="1">
    <location>
        <begin position="116"/>
        <end position="137"/>
    </location>
</feature>
<organism evidence="2 3">
    <name type="scientific">Steinernema carpocapsae</name>
    <name type="common">Entomopathogenic nematode</name>
    <dbReference type="NCBI Taxonomy" id="34508"/>
    <lineage>
        <taxon>Eukaryota</taxon>
        <taxon>Metazoa</taxon>
        <taxon>Ecdysozoa</taxon>
        <taxon>Nematoda</taxon>
        <taxon>Chromadorea</taxon>
        <taxon>Rhabditida</taxon>
        <taxon>Tylenchina</taxon>
        <taxon>Panagrolaimomorpha</taxon>
        <taxon>Strongyloidoidea</taxon>
        <taxon>Steinernematidae</taxon>
        <taxon>Steinernema</taxon>
    </lineage>
</organism>
<dbReference type="Proteomes" id="UP000298663">
    <property type="component" value="Chromosome X"/>
</dbReference>
<reference evidence="2 3" key="1">
    <citation type="journal article" date="2015" name="Genome Biol.">
        <title>Comparative genomics of Steinernema reveals deeply conserved gene regulatory networks.</title>
        <authorList>
            <person name="Dillman A.R."/>
            <person name="Macchietto M."/>
            <person name="Porter C.F."/>
            <person name="Rogers A."/>
            <person name="Williams B."/>
            <person name="Antoshechkin I."/>
            <person name="Lee M.M."/>
            <person name="Goodwin Z."/>
            <person name="Lu X."/>
            <person name="Lewis E.E."/>
            <person name="Goodrich-Blair H."/>
            <person name="Stock S.P."/>
            <person name="Adams B.J."/>
            <person name="Sternberg P.W."/>
            <person name="Mortazavi A."/>
        </authorList>
    </citation>
    <scope>NUCLEOTIDE SEQUENCE [LARGE SCALE GENOMIC DNA]</scope>
    <source>
        <strain evidence="2 3">ALL</strain>
    </source>
</reference>
<dbReference type="AlphaFoldDB" id="A0A4V6I767"/>
<evidence type="ECO:0000313" key="2">
    <source>
        <dbReference type="EMBL" id="TMS32903.1"/>
    </source>
</evidence>
<dbReference type="EMBL" id="CM016762">
    <property type="protein sequence ID" value="TMS32903.1"/>
    <property type="molecule type" value="Genomic_DNA"/>
</dbReference>
<protein>
    <submittedName>
        <fullName evidence="2">Uncharacterized protein</fullName>
    </submittedName>
</protein>
<keyword evidence="3" id="KW-1185">Reference proteome</keyword>
<proteinExistence type="predicted"/>
<dbReference type="EMBL" id="AZBU02000001">
    <property type="protein sequence ID" value="TMS32903.1"/>
    <property type="molecule type" value="Genomic_DNA"/>
</dbReference>
<name>A0A4V6I767_STECR</name>
<evidence type="ECO:0000313" key="3">
    <source>
        <dbReference type="Proteomes" id="UP000298663"/>
    </source>
</evidence>
<reference evidence="2 3" key="2">
    <citation type="journal article" date="2019" name="G3 (Bethesda)">
        <title>Hybrid Assembly of the Genome of the Entomopathogenic Nematode Steinernema carpocapsae Identifies the X-Chromosome.</title>
        <authorList>
            <person name="Serra L."/>
            <person name="Macchietto M."/>
            <person name="Macias-Munoz A."/>
            <person name="McGill C.J."/>
            <person name="Rodriguez I.M."/>
            <person name="Rodriguez B."/>
            <person name="Murad R."/>
            <person name="Mortazavi A."/>
        </authorList>
    </citation>
    <scope>NUCLEOTIDE SEQUENCE [LARGE SCALE GENOMIC DNA]</scope>
    <source>
        <strain evidence="2 3">ALL</strain>
    </source>
</reference>